<organism evidence="1 2">
    <name type="scientific">Pseudoclavibacter chungangensis</name>
    <dbReference type="NCBI Taxonomy" id="587635"/>
    <lineage>
        <taxon>Bacteria</taxon>
        <taxon>Bacillati</taxon>
        <taxon>Actinomycetota</taxon>
        <taxon>Actinomycetes</taxon>
        <taxon>Micrococcales</taxon>
        <taxon>Microbacteriaceae</taxon>
        <taxon>Pseudoclavibacter</taxon>
    </lineage>
</organism>
<dbReference type="EMBL" id="WBJZ01000011">
    <property type="protein sequence ID" value="KAB1656686.1"/>
    <property type="molecule type" value="Genomic_DNA"/>
</dbReference>
<sequence length="141" mass="15517">MPTIETLPADVRAEVADVCTDAAALLGVPLEAEPAVIVDAIEAHVSRDRDVSDDAVVALGALLGEQYVRGLDWRWAVLDYGDDTVFSVVDPSGRFANQPMRWMLDVARDPEREIAFRLNYEMVRTGDLAPPEGVELPLLFH</sequence>
<gene>
    <name evidence="1" type="ORF">F8O01_09875</name>
</gene>
<dbReference type="Proteomes" id="UP000467240">
    <property type="component" value="Unassembled WGS sequence"/>
</dbReference>
<dbReference type="AlphaFoldDB" id="A0A7J5BT89"/>
<reference evidence="1 2" key="1">
    <citation type="submission" date="2019-09" db="EMBL/GenBank/DDBJ databases">
        <title>Phylogeny of genus Pseudoclavibacter and closely related genus.</title>
        <authorList>
            <person name="Li Y."/>
        </authorList>
    </citation>
    <scope>NUCLEOTIDE SEQUENCE [LARGE SCALE GENOMIC DNA]</scope>
    <source>
        <strain evidence="1 2">DSM 23821</strain>
    </source>
</reference>
<dbReference type="RefSeq" id="WP_158040700.1">
    <property type="nucleotide sequence ID" value="NZ_JACCFV010000001.1"/>
</dbReference>
<keyword evidence="2" id="KW-1185">Reference proteome</keyword>
<dbReference type="OrthoDB" id="4640272at2"/>
<name>A0A7J5BT89_9MICO</name>
<evidence type="ECO:0000313" key="1">
    <source>
        <dbReference type="EMBL" id="KAB1656686.1"/>
    </source>
</evidence>
<comment type="caution">
    <text evidence="1">The sequence shown here is derived from an EMBL/GenBank/DDBJ whole genome shotgun (WGS) entry which is preliminary data.</text>
</comment>
<evidence type="ECO:0000313" key="2">
    <source>
        <dbReference type="Proteomes" id="UP000467240"/>
    </source>
</evidence>
<proteinExistence type="predicted"/>
<accession>A0A7J5BT89</accession>
<evidence type="ECO:0008006" key="3">
    <source>
        <dbReference type="Google" id="ProtNLM"/>
    </source>
</evidence>
<protein>
    <recommendedName>
        <fullName evidence="3">DUF3806 domain-containing protein</fullName>
    </recommendedName>
</protein>